<keyword evidence="4" id="KW-1185">Reference proteome</keyword>
<dbReference type="OrthoDB" id="153872at2759"/>
<comment type="similarity">
    <text evidence="1">Belongs to the Luc7 family.</text>
</comment>
<dbReference type="PANTHER" id="PTHR12375">
    <property type="entry name" value="RNA-BINDING PROTEIN LUC7-RELATED"/>
    <property type="match status" value="1"/>
</dbReference>
<dbReference type="RefSeq" id="XP_067068023.1">
    <property type="nucleotide sequence ID" value="XM_067210816.1"/>
</dbReference>
<dbReference type="GeneID" id="92364760"/>
<dbReference type="GO" id="GO:0006376">
    <property type="term" value="P:mRNA splice site recognition"/>
    <property type="evidence" value="ECO:0007669"/>
    <property type="project" value="InterPro"/>
</dbReference>
<reference evidence="3 4" key="1">
    <citation type="submission" date="2016-10" db="EMBL/GenBank/DDBJ databases">
        <title>Reductive evolution of mitochondrial metabolism and differential evolution of invasion-related proteins in Cryptosporidium.</title>
        <authorList>
            <person name="Liu S."/>
            <person name="Roellig D.M."/>
            <person name="Guo Y."/>
            <person name="Li N."/>
            <person name="Frace M.A."/>
            <person name="Tang K."/>
            <person name="Zhang L."/>
            <person name="Feng Y."/>
            <person name="Xiao L."/>
        </authorList>
    </citation>
    <scope>NUCLEOTIDE SEQUENCE [LARGE SCALE GENOMIC DNA]</scope>
    <source>
        <strain evidence="3">30847</strain>
    </source>
</reference>
<name>A0A1J4MPJ6_9CRYT</name>
<dbReference type="Pfam" id="PF03194">
    <property type="entry name" value="LUC7"/>
    <property type="match status" value="1"/>
</dbReference>
<sequence length="369" mass="43236">MDEIRRQIESLMGEIESPIEKKSVHDESVCKLYLCGLCPHELFENTKLYMGACPKIHSEKLRERYLEERKSPNFIPTNYEQESYLILQGMVDECNKKITRNRVRAQLSGSSKLEDENIKSVDREITLIMKEIEDLGASGDIDGSLKKMEDLTRLNQQKLKIIATREEVANGMYQQKLHPCEVCAAFLSETDNDQRLNDHFSGKIHLGYLAIRKQAKDLREWIKLNAATNYDDETEYRFRKENKASHRYKHSYYNRGIPFKNKKYRNTLREYDPIRRSDKEIHQIRRGNIAKRKLQVNEPIIVNEFNERYSLSNINNIRWSTQDNSIKVNTEIKKPSSRRTISHSDGEITPDSESYHSLSRSPSPCFNPI</sequence>
<organism evidence="3 4">
    <name type="scientific">Cryptosporidium andersoni</name>
    <dbReference type="NCBI Taxonomy" id="117008"/>
    <lineage>
        <taxon>Eukaryota</taxon>
        <taxon>Sar</taxon>
        <taxon>Alveolata</taxon>
        <taxon>Apicomplexa</taxon>
        <taxon>Conoidasida</taxon>
        <taxon>Coccidia</taxon>
        <taxon>Eucoccidiorida</taxon>
        <taxon>Eimeriorina</taxon>
        <taxon>Cryptosporidiidae</taxon>
        <taxon>Cryptosporidium</taxon>
    </lineage>
</organism>
<evidence type="ECO:0000313" key="4">
    <source>
        <dbReference type="Proteomes" id="UP000186804"/>
    </source>
</evidence>
<dbReference type="InterPro" id="IPR004882">
    <property type="entry name" value="Luc7-rel"/>
</dbReference>
<proteinExistence type="inferred from homology"/>
<evidence type="ECO:0000313" key="3">
    <source>
        <dbReference type="EMBL" id="OII76177.1"/>
    </source>
</evidence>
<feature type="compositionally biased region" description="Polar residues" evidence="2">
    <location>
        <begin position="351"/>
        <end position="369"/>
    </location>
</feature>
<evidence type="ECO:0000256" key="2">
    <source>
        <dbReference type="SAM" id="MobiDB-lite"/>
    </source>
</evidence>
<dbReference type="AlphaFoldDB" id="A0A1J4MPJ6"/>
<dbReference type="VEuPathDB" id="CryptoDB:cand_005750"/>
<dbReference type="GO" id="GO:0003729">
    <property type="term" value="F:mRNA binding"/>
    <property type="evidence" value="ECO:0007669"/>
    <property type="project" value="InterPro"/>
</dbReference>
<dbReference type="EMBL" id="LRBS01000067">
    <property type="protein sequence ID" value="OII76177.1"/>
    <property type="molecule type" value="Genomic_DNA"/>
</dbReference>
<accession>A0A1J4MPJ6</accession>
<protein>
    <submittedName>
        <fullName evidence="3">Uncharacterized protein</fullName>
    </submittedName>
</protein>
<evidence type="ECO:0000256" key="1">
    <source>
        <dbReference type="ARBA" id="ARBA00005655"/>
    </source>
</evidence>
<comment type="caution">
    <text evidence="3">The sequence shown here is derived from an EMBL/GenBank/DDBJ whole genome shotgun (WGS) entry which is preliminary data.</text>
</comment>
<gene>
    <name evidence="3" type="ORF">cand_005750</name>
</gene>
<dbReference type="Proteomes" id="UP000186804">
    <property type="component" value="Unassembled WGS sequence"/>
</dbReference>
<feature type="region of interest" description="Disordered" evidence="2">
    <location>
        <begin position="331"/>
        <end position="369"/>
    </location>
</feature>
<dbReference type="GO" id="GO:0005685">
    <property type="term" value="C:U1 snRNP"/>
    <property type="evidence" value="ECO:0007669"/>
    <property type="project" value="InterPro"/>
</dbReference>